<evidence type="ECO:0000256" key="6">
    <source>
        <dbReference type="SAM" id="MobiDB-lite"/>
    </source>
</evidence>
<gene>
    <name evidence="9" type="ORF">FPZ12_014175</name>
</gene>
<dbReference type="SMART" id="SM00387">
    <property type="entry name" value="HATPase_c"/>
    <property type="match status" value="1"/>
</dbReference>
<dbReference type="InterPro" id="IPR036890">
    <property type="entry name" value="HATPase_C_sf"/>
</dbReference>
<dbReference type="GO" id="GO:0005886">
    <property type="term" value="C:plasma membrane"/>
    <property type="evidence" value="ECO:0007669"/>
    <property type="project" value="TreeGrafter"/>
</dbReference>
<dbReference type="PANTHER" id="PTHR45436">
    <property type="entry name" value="SENSOR HISTIDINE KINASE YKOH"/>
    <property type="match status" value="1"/>
</dbReference>
<name>A0A5N0V5G2_9PSEU</name>
<dbReference type="GO" id="GO:0000160">
    <property type="term" value="P:phosphorelay signal transduction system"/>
    <property type="evidence" value="ECO:0007669"/>
    <property type="project" value="TreeGrafter"/>
</dbReference>
<keyword evidence="7" id="KW-1133">Transmembrane helix</keyword>
<dbReference type="InterPro" id="IPR013587">
    <property type="entry name" value="Nitrate/nitrite_sensing"/>
</dbReference>
<dbReference type="AlphaFoldDB" id="A0A5N0V5G2"/>
<dbReference type="Proteomes" id="UP000319769">
    <property type="component" value="Unassembled WGS sequence"/>
</dbReference>
<evidence type="ECO:0000256" key="4">
    <source>
        <dbReference type="ARBA" id="ARBA00022679"/>
    </source>
</evidence>
<keyword evidence="7" id="KW-0472">Membrane</keyword>
<dbReference type="InterPro" id="IPR003594">
    <property type="entry name" value="HATPase_dom"/>
</dbReference>
<proteinExistence type="predicted"/>
<dbReference type="Pfam" id="PF08376">
    <property type="entry name" value="NIT"/>
    <property type="match status" value="1"/>
</dbReference>
<keyword evidence="10" id="KW-1185">Reference proteome</keyword>
<evidence type="ECO:0000256" key="7">
    <source>
        <dbReference type="SAM" id="Phobius"/>
    </source>
</evidence>
<feature type="domain" description="Histidine kinase/HSP90-like ATPase" evidence="8">
    <location>
        <begin position="541"/>
        <end position="655"/>
    </location>
</feature>
<evidence type="ECO:0000256" key="1">
    <source>
        <dbReference type="ARBA" id="ARBA00000085"/>
    </source>
</evidence>
<dbReference type="EC" id="2.7.13.3" evidence="2"/>
<dbReference type="Gene3D" id="3.30.565.10">
    <property type="entry name" value="Histidine kinase-like ATPase, C-terminal domain"/>
    <property type="match status" value="1"/>
</dbReference>
<accession>A0A5N0V5G2</accession>
<keyword evidence="4" id="KW-0808">Transferase</keyword>
<feature type="compositionally biased region" description="Basic and acidic residues" evidence="6">
    <location>
        <begin position="763"/>
        <end position="776"/>
    </location>
</feature>
<evidence type="ECO:0000259" key="8">
    <source>
        <dbReference type="SMART" id="SM00387"/>
    </source>
</evidence>
<dbReference type="PANTHER" id="PTHR45436:SF5">
    <property type="entry name" value="SENSOR HISTIDINE KINASE TRCS"/>
    <property type="match status" value="1"/>
</dbReference>
<protein>
    <recommendedName>
        <fullName evidence="2">histidine kinase</fullName>
        <ecNumber evidence="2">2.7.13.3</ecNumber>
    </recommendedName>
</protein>
<evidence type="ECO:0000256" key="2">
    <source>
        <dbReference type="ARBA" id="ARBA00012438"/>
    </source>
</evidence>
<keyword evidence="7" id="KW-0812">Transmembrane</keyword>
<keyword evidence="3" id="KW-0597">Phosphoprotein</keyword>
<keyword evidence="5 9" id="KW-0418">Kinase</keyword>
<organism evidence="9 10">
    <name type="scientific">Amycolatopsis acidicola</name>
    <dbReference type="NCBI Taxonomy" id="2596893"/>
    <lineage>
        <taxon>Bacteria</taxon>
        <taxon>Bacillati</taxon>
        <taxon>Actinomycetota</taxon>
        <taxon>Actinomycetes</taxon>
        <taxon>Pseudonocardiales</taxon>
        <taxon>Pseudonocardiaceae</taxon>
        <taxon>Amycolatopsis</taxon>
    </lineage>
</organism>
<evidence type="ECO:0000313" key="9">
    <source>
        <dbReference type="EMBL" id="KAA9161649.1"/>
    </source>
</evidence>
<dbReference type="OrthoDB" id="3502710at2"/>
<evidence type="ECO:0000256" key="3">
    <source>
        <dbReference type="ARBA" id="ARBA00022553"/>
    </source>
</evidence>
<dbReference type="GO" id="GO:0004673">
    <property type="term" value="F:protein histidine kinase activity"/>
    <property type="evidence" value="ECO:0007669"/>
    <property type="project" value="UniProtKB-EC"/>
</dbReference>
<dbReference type="SUPFAM" id="SSF55874">
    <property type="entry name" value="ATPase domain of HSP90 chaperone/DNA topoisomerase II/histidine kinase"/>
    <property type="match status" value="1"/>
</dbReference>
<evidence type="ECO:0000313" key="10">
    <source>
        <dbReference type="Proteomes" id="UP000319769"/>
    </source>
</evidence>
<comment type="caution">
    <text evidence="9">The sequence shown here is derived from an EMBL/GenBank/DDBJ whole genome shotgun (WGS) entry which is preliminary data.</text>
</comment>
<feature type="transmembrane region" description="Helical" evidence="7">
    <location>
        <begin position="339"/>
        <end position="359"/>
    </location>
</feature>
<feature type="transmembrane region" description="Helical" evidence="7">
    <location>
        <begin position="30"/>
        <end position="52"/>
    </location>
</feature>
<feature type="region of interest" description="Disordered" evidence="6">
    <location>
        <begin position="664"/>
        <end position="776"/>
    </location>
</feature>
<evidence type="ECO:0000256" key="5">
    <source>
        <dbReference type="ARBA" id="ARBA00022777"/>
    </source>
</evidence>
<dbReference type="RefSeq" id="WP_144745994.1">
    <property type="nucleotide sequence ID" value="NZ_VMNW02000016.1"/>
</dbReference>
<dbReference type="Pfam" id="PF02518">
    <property type="entry name" value="HATPase_c"/>
    <property type="match status" value="1"/>
</dbReference>
<dbReference type="InterPro" id="IPR050428">
    <property type="entry name" value="TCS_sensor_his_kinase"/>
</dbReference>
<comment type="catalytic activity">
    <reaction evidence="1">
        <text>ATP + protein L-histidine = ADP + protein N-phospho-L-histidine.</text>
        <dbReference type="EC" id="2.7.13.3"/>
    </reaction>
</comment>
<dbReference type="Gene3D" id="6.10.340.10">
    <property type="match status" value="1"/>
</dbReference>
<dbReference type="EMBL" id="VMNW02000016">
    <property type="protein sequence ID" value="KAA9161649.1"/>
    <property type="molecule type" value="Genomic_DNA"/>
</dbReference>
<sequence>MHDATKKKIAELVSPPADRRKSRISLRARVLAIALIPSFVLLAAGVGINAYLITAAVRQRDTANLLTRGYSLAVPFMPAMTAERRASLVYAADPSPDHKTDLEGARAGFDQLLGAFAEISTEVSAAMPPGARDAITGFVRTMGQLPGIRQRIDAGQASRLAVYDTFDSIADSMIVAAKAIGSDSTDKDVALLRSSASDLMRVSDWADRSNSLALAAYQGGGLTTAELPAYESLARAYRADLAGLRPQLPAAQQQKIDTLMSSSDWSLLGTAENAMVRQGYDPNPSPPGVAPSIPVTVQQWQDAVQQVSSTISGIGLGDLGSAAAAAEKRHADDTLKRSIIIAAASLLLAIVVLLLALRMGNDLVRRLRRLRADTLEADKRLPGVVGRIRRGEDIDVAAAVPGLDHGDDEIGEVAEAFSKAQRAAVTAAVQEARLREGTNTVFLNIARRSQAVVHRQLQVLDKAERAADDPDQMELLYQLDHLSTRERRNAENLIVLGGGGLTRQWRTAVSLLDVVRGAVAETEQYNRVTFGRLPQLRVAGRAVADLMHLLAELVDNAIAFSPPESRIEVRGNPVGKGAVVEIEDQGLGMSEDERERYNDLFAAPPDFGVLALTGDSRIGFFVVARLARRHGIRVRLLESTCGGIRTVVVIPDSALSAAKPLSSAADGHTDWFETPVPAQPGADRNGASAEPEALPRVKVATLPEGGPAWPALPPSDTRPALPKRRRQANLAPELQDLPEPGSASAQDTTAAEARNLMAAFQDGTRRGRAADDNRHG</sequence>
<reference evidence="9" key="1">
    <citation type="submission" date="2019-09" db="EMBL/GenBank/DDBJ databases">
        <authorList>
            <person name="Teo W.F.A."/>
            <person name="Duangmal K."/>
        </authorList>
    </citation>
    <scope>NUCLEOTIDE SEQUENCE [LARGE SCALE GENOMIC DNA]</scope>
    <source>
        <strain evidence="9">K81G1</strain>
    </source>
</reference>